<evidence type="ECO:0000313" key="2">
    <source>
        <dbReference type="EMBL" id="TDL37881.1"/>
    </source>
</evidence>
<name>A0A4R5Y0M1_9MICC</name>
<dbReference type="RefSeq" id="WP_133348385.1">
    <property type="nucleotide sequence ID" value="NZ_SMZQ01000004.1"/>
</dbReference>
<dbReference type="AlphaFoldDB" id="A0A4R5Y0M1"/>
<dbReference type="STRING" id="683150.G205_07294"/>
<sequence length="63" mass="6587">MNLTLAGVAMGAFVAFMSLQFGLWGFLVALLFMAIGALLGRAAEGKLDLRGVLDAIIGRRSSS</sequence>
<dbReference type="Proteomes" id="UP000294621">
    <property type="component" value="Unassembled WGS sequence"/>
</dbReference>
<organism evidence="2 3">
    <name type="scientific">Arthrobacter nitrophenolicus</name>
    <dbReference type="NCBI Taxonomy" id="683150"/>
    <lineage>
        <taxon>Bacteria</taxon>
        <taxon>Bacillati</taxon>
        <taxon>Actinomycetota</taxon>
        <taxon>Actinomycetes</taxon>
        <taxon>Micrococcales</taxon>
        <taxon>Micrococcaceae</taxon>
        <taxon>Arthrobacter</taxon>
    </lineage>
</organism>
<accession>A0A4R5Y0M1</accession>
<feature type="transmembrane region" description="Helical" evidence="1">
    <location>
        <begin position="12"/>
        <end position="40"/>
    </location>
</feature>
<keyword evidence="1" id="KW-1133">Transmembrane helix</keyword>
<reference evidence="2 3" key="1">
    <citation type="submission" date="2019-03" db="EMBL/GenBank/DDBJ databases">
        <title>Genome Sequencing and Assembly of Various Microbes Isolated from Partially Reclaimed Soil and Acid Mine Drainage (AMD) Site.</title>
        <authorList>
            <person name="Steinbock B."/>
            <person name="Bechtold R."/>
            <person name="Sevigny J.L."/>
            <person name="Thomas D."/>
            <person name="Cuthill L.R."/>
            <person name="Aveiro Johannsen E.J."/>
            <person name="Thomas K."/>
            <person name="Ghosh A."/>
        </authorList>
    </citation>
    <scope>NUCLEOTIDE SEQUENCE [LARGE SCALE GENOMIC DNA]</scope>
    <source>
        <strain evidence="2 3">S-A1</strain>
    </source>
</reference>
<evidence type="ECO:0000256" key="1">
    <source>
        <dbReference type="SAM" id="Phobius"/>
    </source>
</evidence>
<comment type="caution">
    <text evidence="2">The sequence shown here is derived from an EMBL/GenBank/DDBJ whole genome shotgun (WGS) entry which is preliminary data.</text>
</comment>
<gene>
    <name evidence="2" type="ORF">E2R57_09060</name>
</gene>
<keyword evidence="1" id="KW-0472">Membrane</keyword>
<dbReference type="OrthoDB" id="4570571at2"/>
<proteinExistence type="predicted"/>
<evidence type="ECO:0000313" key="3">
    <source>
        <dbReference type="Proteomes" id="UP000294621"/>
    </source>
</evidence>
<dbReference type="EMBL" id="SMZQ01000004">
    <property type="protein sequence ID" value="TDL37881.1"/>
    <property type="molecule type" value="Genomic_DNA"/>
</dbReference>
<protein>
    <submittedName>
        <fullName evidence="2">DUF2273 domain-containing protein</fullName>
    </submittedName>
</protein>
<keyword evidence="1" id="KW-0812">Transmembrane</keyword>